<organism evidence="1 2">
    <name type="scientific">Photorhabdus luminescens subsp. mexicana</name>
    <dbReference type="NCBI Taxonomy" id="2100167"/>
    <lineage>
        <taxon>Bacteria</taxon>
        <taxon>Pseudomonadati</taxon>
        <taxon>Pseudomonadota</taxon>
        <taxon>Gammaproteobacteria</taxon>
        <taxon>Enterobacterales</taxon>
        <taxon>Morganellaceae</taxon>
        <taxon>Photorhabdus</taxon>
    </lineage>
</organism>
<evidence type="ECO:0000313" key="1">
    <source>
        <dbReference type="EMBL" id="TDB45232.1"/>
    </source>
</evidence>
<gene>
    <name evidence="1" type="ORF">C5468_21960</name>
</gene>
<proteinExistence type="predicted"/>
<dbReference type="Proteomes" id="UP000295550">
    <property type="component" value="Unassembled WGS sequence"/>
</dbReference>
<comment type="caution">
    <text evidence="1">The sequence shown here is derived from an EMBL/GenBank/DDBJ whole genome shotgun (WGS) entry which is preliminary data.</text>
</comment>
<dbReference type="AlphaFoldDB" id="A0A4R4IX19"/>
<protein>
    <submittedName>
        <fullName evidence="1">Uncharacterized protein</fullName>
    </submittedName>
</protein>
<dbReference type="EMBL" id="PUJX01000034">
    <property type="protein sequence ID" value="TDB45232.1"/>
    <property type="molecule type" value="Genomic_DNA"/>
</dbReference>
<dbReference type="RefSeq" id="WP_132348136.1">
    <property type="nucleotide sequence ID" value="NZ_CAWOLF010000034.1"/>
</dbReference>
<evidence type="ECO:0000313" key="2">
    <source>
        <dbReference type="Proteomes" id="UP000295550"/>
    </source>
</evidence>
<reference evidence="1 2" key="1">
    <citation type="journal article" date="2019" name="Int. J. Syst. Evol. Microbiol.">
        <title>Photorhabdus khanii subsp. guanajuatensis subsp. nov., isolated from Heterorhabditis atacamensis, and Photorhabdus luminescens subsp. mexicana subsp. nov., isolated from Heterorhabditis mexicana entomopathogenic nematodes.</title>
        <authorList>
            <person name="Machado R.A.R."/>
            <person name="Bruno P."/>
            <person name="Arce C.C.M."/>
            <person name="Liechti N."/>
            <person name="Kohler A."/>
            <person name="Bernal J."/>
            <person name="Bruggmann R."/>
            <person name="Turlings T.C.J."/>
        </authorList>
    </citation>
    <scope>NUCLEOTIDE SEQUENCE [LARGE SCALE GENOMIC DNA]</scope>
    <source>
        <strain evidence="1 2">MEX47-22</strain>
    </source>
</reference>
<name>A0A4R4IX19_PHOLU</name>
<accession>A0A4R4IX19</accession>
<sequence length="103" mass="12438">MLTCSMKDFNYTVPNAWHITNHYCGIELSNVDIIIYQSIFFGINHFDVVVFDRRNNEMKRIKVTRRNIKKMQKIIDDVENLYKAGLEFSVLLWDDYYDEYENN</sequence>